<dbReference type="EMBL" id="JANBUL010000130">
    <property type="protein sequence ID" value="KAJ2780645.1"/>
    <property type="molecule type" value="Genomic_DNA"/>
</dbReference>
<proteinExistence type="predicted"/>
<protein>
    <submittedName>
        <fullName evidence="1">Uncharacterized protein</fullName>
    </submittedName>
</protein>
<organism evidence="1 2">
    <name type="scientific">Coemansia javaensis</name>
    <dbReference type="NCBI Taxonomy" id="2761396"/>
    <lineage>
        <taxon>Eukaryota</taxon>
        <taxon>Fungi</taxon>
        <taxon>Fungi incertae sedis</taxon>
        <taxon>Zoopagomycota</taxon>
        <taxon>Kickxellomycotina</taxon>
        <taxon>Kickxellomycetes</taxon>
        <taxon>Kickxellales</taxon>
        <taxon>Kickxellaceae</taxon>
        <taxon>Coemansia</taxon>
    </lineage>
</organism>
<dbReference type="AlphaFoldDB" id="A0A9W8H889"/>
<accession>A0A9W8H889</accession>
<dbReference type="Proteomes" id="UP001140217">
    <property type="component" value="Unassembled WGS sequence"/>
</dbReference>
<sequence length="65" mass="7120">MGKPYATCKFDGKKLGSSTAAITKYLGLPVGTLLYKDEGSAVYFTTIDPELDKETCKCLEGYKPY</sequence>
<name>A0A9W8H889_9FUNG</name>
<reference evidence="1" key="1">
    <citation type="submission" date="2022-07" db="EMBL/GenBank/DDBJ databases">
        <title>Phylogenomic reconstructions and comparative analyses of Kickxellomycotina fungi.</title>
        <authorList>
            <person name="Reynolds N.K."/>
            <person name="Stajich J.E."/>
            <person name="Barry K."/>
            <person name="Grigoriev I.V."/>
            <person name="Crous P."/>
            <person name="Smith M.E."/>
        </authorList>
    </citation>
    <scope>NUCLEOTIDE SEQUENCE</scope>
    <source>
        <strain evidence="1">NBRC 105414</strain>
    </source>
</reference>
<gene>
    <name evidence="1" type="ORF">H4R18_003349</name>
</gene>
<keyword evidence="2" id="KW-1185">Reference proteome</keyword>
<evidence type="ECO:0000313" key="2">
    <source>
        <dbReference type="Proteomes" id="UP001140217"/>
    </source>
</evidence>
<comment type="caution">
    <text evidence="1">The sequence shown here is derived from an EMBL/GenBank/DDBJ whole genome shotgun (WGS) entry which is preliminary data.</text>
</comment>
<evidence type="ECO:0000313" key="1">
    <source>
        <dbReference type="EMBL" id="KAJ2780645.1"/>
    </source>
</evidence>